<name>A0A2V5IVY9_9EURO</name>
<accession>A0A2V5IVY9</accession>
<keyword evidence="3" id="KW-1185">Reference proteome</keyword>
<gene>
    <name evidence="2" type="ORF">BP00DRAFT_494249</name>
</gene>
<evidence type="ECO:0000256" key="1">
    <source>
        <dbReference type="SAM" id="MobiDB-lite"/>
    </source>
</evidence>
<protein>
    <submittedName>
        <fullName evidence="2">Uncharacterized protein</fullName>
    </submittedName>
</protein>
<feature type="compositionally biased region" description="Polar residues" evidence="1">
    <location>
        <begin position="1"/>
        <end position="28"/>
    </location>
</feature>
<dbReference type="AlphaFoldDB" id="A0A2V5IVY9"/>
<dbReference type="Proteomes" id="UP000248817">
    <property type="component" value="Unassembled WGS sequence"/>
</dbReference>
<reference evidence="2 3" key="1">
    <citation type="submission" date="2018-02" db="EMBL/GenBank/DDBJ databases">
        <title>The genomes of Aspergillus section Nigri reveals drivers in fungal speciation.</title>
        <authorList>
            <consortium name="DOE Joint Genome Institute"/>
            <person name="Vesth T.C."/>
            <person name="Nybo J."/>
            <person name="Theobald S."/>
            <person name="Brandl J."/>
            <person name="Frisvad J.C."/>
            <person name="Nielsen K.F."/>
            <person name="Lyhne E.K."/>
            <person name="Kogle M.E."/>
            <person name="Kuo A."/>
            <person name="Riley R."/>
            <person name="Clum A."/>
            <person name="Nolan M."/>
            <person name="Lipzen A."/>
            <person name="Salamov A."/>
            <person name="Henrissat B."/>
            <person name="Wiebenga A."/>
            <person name="De vries R.P."/>
            <person name="Grigoriev I.V."/>
            <person name="Mortensen U.H."/>
            <person name="Andersen M.R."/>
            <person name="Baker S.E."/>
        </authorList>
    </citation>
    <scope>NUCLEOTIDE SEQUENCE [LARGE SCALE GENOMIC DNA]</scope>
    <source>
        <strain evidence="2 3">CBS 114.80</strain>
    </source>
</reference>
<evidence type="ECO:0000313" key="3">
    <source>
        <dbReference type="Proteomes" id="UP000248817"/>
    </source>
</evidence>
<dbReference type="EMBL" id="KZ825488">
    <property type="protein sequence ID" value="PYI32950.1"/>
    <property type="molecule type" value="Genomic_DNA"/>
</dbReference>
<sequence length="180" mass="20130">MFFLNSQHGGKDLNPTSPTMSRLGNSTGKRPKKSPAAAMSARWRLPDLEGPLSYLPSSPAFDAISIPNLRTLAWYDGLHQETNGNEEGARTVGRERRKWRGRATFVAGGLCYRTWKSVPSSVNFVDFQKPLERVGEFGTMKGYFLAQSALENSRFQLPTRSLTRLSPCLLGTRNEETFID</sequence>
<organism evidence="2 3">
    <name type="scientific">Aspergillus indologenus CBS 114.80</name>
    <dbReference type="NCBI Taxonomy" id="1450541"/>
    <lineage>
        <taxon>Eukaryota</taxon>
        <taxon>Fungi</taxon>
        <taxon>Dikarya</taxon>
        <taxon>Ascomycota</taxon>
        <taxon>Pezizomycotina</taxon>
        <taxon>Eurotiomycetes</taxon>
        <taxon>Eurotiomycetidae</taxon>
        <taxon>Eurotiales</taxon>
        <taxon>Aspergillaceae</taxon>
        <taxon>Aspergillus</taxon>
        <taxon>Aspergillus subgen. Circumdati</taxon>
    </lineage>
</organism>
<evidence type="ECO:0000313" key="2">
    <source>
        <dbReference type="EMBL" id="PYI32950.1"/>
    </source>
</evidence>
<proteinExistence type="predicted"/>
<feature type="region of interest" description="Disordered" evidence="1">
    <location>
        <begin position="1"/>
        <end position="38"/>
    </location>
</feature>